<dbReference type="InterPro" id="IPR029068">
    <property type="entry name" value="Glyas_Bleomycin-R_OHBP_Dase"/>
</dbReference>
<reference evidence="2 3" key="2">
    <citation type="submission" date="2020-03" db="EMBL/GenBank/DDBJ databases">
        <authorList>
            <person name="Ichikawa N."/>
            <person name="Kimura A."/>
            <person name="Kitahashi Y."/>
            <person name="Uohara A."/>
        </authorList>
    </citation>
    <scope>NUCLEOTIDE SEQUENCE [LARGE SCALE GENOMIC DNA]</scope>
    <source>
        <strain evidence="2 3">NBRC 108638</strain>
    </source>
</reference>
<dbReference type="SUPFAM" id="SSF54593">
    <property type="entry name" value="Glyoxalase/Bleomycin resistance protein/Dihydroxybiphenyl dioxygenase"/>
    <property type="match status" value="1"/>
</dbReference>
<dbReference type="InterPro" id="IPR004360">
    <property type="entry name" value="Glyas_Fos-R_dOase_dom"/>
</dbReference>
<evidence type="ECO:0000313" key="3">
    <source>
        <dbReference type="Proteomes" id="UP000482960"/>
    </source>
</evidence>
<dbReference type="EMBL" id="BLPG01000001">
    <property type="protein sequence ID" value="GFJ92369.1"/>
    <property type="molecule type" value="Genomic_DNA"/>
</dbReference>
<name>A0A6V8LCP8_9ACTN</name>
<dbReference type="InterPro" id="IPR052164">
    <property type="entry name" value="Anthracycline_SecMetBiosynth"/>
</dbReference>
<dbReference type="Gene3D" id="3.10.180.10">
    <property type="entry name" value="2,3-Dihydroxybiphenyl 1,2-Dioxygenase, domain 1"/>
    <property type="match status" value="1"/>
</dbReference>
<accession>A0A6V8LCP8</accession>
<evidence type="ECO:0000313" key="2">
    <source>
        <dbReference type="EMBL" id="GFJ92369.1"/>
    </source>
</evidence>
<organism evidence="2 3">
    <name type="scientific">Phytohabitans rumicis</name>
    <dbReference type="NCBI Taxonomy" id="1076125"/>
    <lineage>
        <taxon>Bacteria</taxon>
        <taxon>Bacillati</taxon>
        <taxon>Actinomycetota</taxon>
        <taxon>Actinomycetes</taxon>
        <taxon>Micromonosporales</taxon>
        <taxon>Micromonosporaceae</taxon>
    </lineage>
</organism>
<dbReference type="InterPro" id="IPR037523">
    <property type="entry name" value="VOC_core"/>
</dbReference>
<dbReference type="Proteomes" id="UP000482960">
    <property type="component" value="Unassembled WGS sequence"/>
</dbReference>
<feature type="domain" description="VOC" evidence="1">
    <location>
        <begin position="7"/>
        <end position="121"/>
    </location>
</feature>
<dbReference type="Pfam" id="PF00903">
    <property type="entry name" value="Glyoxalase"/>
    <property type="match status" value="1"/>
</dbReference>
<keyword evidence="3" id="KW-1185">Reference proteome</keyword>
<gene>
    <name evidence="2" type="ORF">Prum_060110</name>
</gene>
<protein>
    <submittedName>
        <fullName evidence="2">Glyoxalase</fullName>
    </submittedName>
</protein>
<reference evidence="2 3" key="1">
    <citation type="submission" date="2020-03" db="EMBL/GenBank/DDBJ databases">
        <title>Whole genome shotgun sequence of Phytohabitans rumicis NBRC 108638.</title>
        <authorList>
            <person name="Komaki H."/>
            <person name="Tamura T."/>
        </authorList>
    </citation>
    <scope>NUCLEOTIDE SEQUENCE [LARGE SCALE GENOMIC DNA]</scope>
    <source>
        <strain evidence="2 3">NBRC 108638</strain>
    </source>
</reference>
<sequence length="131" mass="13954">MRMMTNGIGWFEIATDDPATAERFYGGLFGWTFANDEGEVRPYRIVSTPAEASIRGGLFATGGQVPNYAVFLVVVADVEETCRRAEASGGKVLVPPRQADGGLVFAHLLDPAGNHFGVYAPGVVELSTSES</sequence>
<dbReference type="PANTHER" id="PTHR33993">
    <property type="entry name" value="GLYOXALASE-RELATED"/>
    <property type="match status" value="1"/>
</dbReference>
<evidence type="ECO:0000259" key="1">
    <source>
        <dbReference type="PROSITE" id="PS51819"/>
    </source>
</evidence>
<comment type="caution">
    <text evidence="2">The sequence shown here is derived from an EMBL/GenBank/DDBJ whole genome shotgun (WGS) entry which is preliminary data.</text>
</comment>
<dbReference type="CDD" id="cd07247">
    <property type="entry name" value="SgaA_N_like"/>
    <property type="match status" value="1"/>
</dbReference>
<proteinExistence type="predicted"/>
<dbReference type="AlphaFoldDB" id="A0A6V8LCP8"/>
<dbReference type="PROSITE" id="PS51819">
    <property type="entry name" value="VOC"/>
    <property type="match status" value="1"/>
</dbReference>